<feature type="compositionally biased region" description="Basic and acidic residues" evidence="1">
    <location>
        <begin position="147"/>
        <end position="162"/>
    </location>
</feature>
<gene>
    <name evidence="2" type="ORF">CEUSTIGMA_g13617.t1</name>
</gene>
<dbReference type="Proteomes" id="UP000232323">
    <property type="component" value="Unassembled WGS sequence"/>
</dbReference>
<feature type="region of interest" description="Disordered" evidence="1">
    <location>
        <begin position="119"/>
        <end position="186"/>
    </location>
</feature>
<sequence>MLTKQEENVPVLNKIVNEVLKIDGFPTLDILQRTTNAATASHVKNLILLKIHNQMKDMTKTDTKRKLGYLTVEQAEDLKKVNKQRSSGSGLTMEVPDVNDEHDYHHEALENIARAIEPDVRQNELPEARDKSRGDLALRTLRNVPGQDDKFYGKASQHEPKEKRGHSSAAAQQLKKSAHNKSGRNK</sequence>
<organism evidence="2 3">
    <name type="scientific">Chlamydomonas eustigma</name>
    <dbReference type="NCBI Taxonomy" id="1157962"/>
    <lineage>
        <taxon>Eukaryota</taxon>
        <taxon>Viridiplantae</taxon>
        <taxon>Chlorophyta</taxon>
        <taxon>core chlorophytes</taxon>
        <taxon>Chlorophyceae</taxon>
        <taxon>CS clade</taxon>
        <taxon>Chlamydomonadales</taxon>
        <taxon>Chlamydomonadaceae</taxon>
        <taxon>Chlamydomonas</taxon>
    </lineage>
</organism>
<evidence type="ECO:0000313" key="3">
    <source>
        <dbReference type="Proteomes" id="UP000232323"/>
    </source>
</evidence>
<comment type="caution">
    <text evidence="2">The sequence shown here is derived from an EMBL/GenBank/DDBJ whole genome shotgun (WGS) entry which is preliminary data.</text>
</comment>
<reference evidence="2 3" key="1">
    <citation type="submission" date="2017-08" db="EMBL/GenBank/DDBJ databases">
        <title>Acidophilic green algal genome provides insights into adaptation to an acidic environment.</title>
        <authorList>
            <person name="Hirooka S."/>
            <person name="Hirose Y."/>
            <person name="Kanesaki Y."/>
            <person name="Higuchi S."/>
            <person name="Fujiwara T."/>
            <person name="Onuma R."/>
            <person name="Era A."/>
            <person name="Ohbayashi R."/>
            <person name="Uzuka A."/>
            <person name="Nozaki H."/>
            <person name="Yoshikawa H."/>
            <person name="Miyagishima S.Y."/>
        </authorList>
    </citation>
    <scope>NUCLEOTIDE SEQUENCE [LARGE SCALE GENOMIC DNA]</scope>
    <source>
        <strain evidence="2 3">NIES-2499</strain>
    </source>
</reference>
<protein>
    <submittedName>
        <fullName evidence="2">Uncharacterized protein</fullName>
    </submittedName>
</protein>
<keyword evidence="3" id="KW-1185">Reference proteome</keyword>
<dbReference type="EMBL" id="BEGY01000243">
    <property type="protein sequence ID" value="GAX86203.1"/>
    <property type="molecule type" value="Genomic_DNA"/>
</dbReference>
<evidence type="ECO:0000313" key="2">
    <source>
        <dbReference type="EMBL" id="GAX86203.1"/>
    </source>
</evidence>
<proteinExistence type="predicted"/>
<accession>A0A250XT66</accession>
<feature type="compositionally biased region" description="Basic residues" evidence="1">
    <location>
        <begin position="176"/>
        <end position="186"/>
    </location>
</feature>
<name>A0A250XT66_9CHLO</name>
<feature type="compositionally biased region" description="Basic and acidic residues" evidence="1">
    <location>
        <begin position="119"/>
        <end position="136"/>
    </location>
</feature>
<evidence type="ECO:0000256" key="1">
    <source>
        <dbReference type="SAM" id="MobiDB-lite"/>
    </source>
</evidence>
<dbReference type="AlphaFoldDB" id="A0A250XT66"/>